<keyword evidence="2 6" id="KW-0812">Transmembrane</keyword>
<dbReference type="Proteomes" id="UP000494245">
    <property type="component" value="Unassembled WGS sequence"/>
</dbReference>
<proteinExistence type="predicted"/>
<feature type="transmembrane region" description="Helical" evidence="6">
    <location>
        <begin position="245"/>
        <end position="267"/>
    </location>
</feature>
<evidence type="ECO:0000256" key="2">
    <source>
        <dbReference type="ARBA" id="ARBA00022692"/>
    </source>
</evidence>
<feature type="transmembrane region" description="Helical" evidence="6">
    <location>
        <begin position="218"/>
        <end position="233"/>
    </location>
</feature>
<feature type="domain" description="Cytochrome c assembly protein" evidence="7">
    <location>
        <begin position="70"/>
        <end position="270"/>
    </location>
</feature>
<feature type="transmembrane region" description="Helical" evidence="6">
    <location>
        <begin position="124"/>
        <end position="153"/>
    </location>
</feature>
<comment type="caution">
    <text evidence="8">The sequence shown here is derived from an EMBL/GenBank/DDBJ whole genome shotgun (WGS) entry which is preliminary data.</text>
</comment>
<dbReference type="GO" id="GO:0005886">
    <property type="term" value="C:plasma membrane"/>
    <property type="evidence" value="ECO:0007669"/>
    <property type="project" value="TreeGrafter"/>
</dbReference>
<sequence length="274" mass="29865">MDFADIVFYAVLALYLTGSASHICGVFSRARAQRLVGGAASGAGFALHGLWLALLLARDPALALASGEFYLSLFSWCLVLTLFILWIRLGMSFLGLIATPLALVLLLGSQAVTTARLPLPTSLAGLFFGLHIGTLFGSMGLMAMAGAAGAAYLKLERRIKAKEKLTGVWAALPSLDRLDAANRLAVVAGFPLYTVGLLSGFLWAGLTWKRFFSWDPKELTAVFIWLLFAYLFHQRQALGWRGRKTAWLAIWVCGLTFLSMLGINFFVKTHHSFA</sequence>
<dbReference type="InterPro" id="IPR045062">
    <property type="entry name" value="Cyt_c_biogenesis_CcsA/CcmC"/>
</dbReference>
<reference evidence="8 9" key="1">
    <citation type="submission" date="2020-04" db="EMBL/GenBank/DDBJ databases">
        <authorList>
            <consortium name="Desulfovibrio sp. FSS-1 genome sequencing consortium"/>
            <person name="Shimoshige H."/>
            <person name="Kobayashi H."/>
            <person name="Maekawa T."/>
        </authorList>
    </citation>
    <scope>NUCLEOTIDE SEQUENCE [LARGE SCALE GENOMIC DNA]</scope>
    <source>
        <strain evidence="8 9">SIID29052-01</strain>
    </source>
</reference>
<feature type="transmembrane region" description="Helical" evidence="6">
    <location>
        <begin position="184"/>
        <end position="206"/>
    </location>
</feature>
<gene>
    <name evidence="8" type="primary">ccsA</name>
    <name evidence="8" type="ORF">NNJEOMEG_02086</name>
</gene>
<keyword evidence="4 6" id="KW-1133">Transmembrane helix</keyword>
<name>A0A6V8LRA9_9BACT</name>
<dbReference type="InterPro" id="IPR002541">
    <property type="entry name" value="Cyt_c_assembly"/>
</dbReference>
<dbReference type="GO" id="GO:0017004">
    <property type="term" value="P:cytochrome complex assembly"/>
    <property type="evidence" value="ECO:0007669"/>
    <property type="project" value="UniProtKB-KW"/>
</dbReference>
<evidence type="ECO:0000259" key="7">
    <source>
        <dbReference type="Pfam" id="PF01578"/>
    </source>
</evidence>
<comment type="subcellular location">
    <subcellularLocation>
        <location evidence="1">Membrane</location>
        <topology evidence="1">Multi-pass membrane protein</topology>
    </subcellularLocation>
</comment>
<dbReference type="EMBL" id="BLTE01000009">
    <property type="protein sequence ID" value="GFK94244.1"/>
    <property type="molecule type" value="Genomic_DNA"/>
</dbReference>
<dbReference type="PANTHER" id="PTHR30071:SF1">
    <property type="entry name" value="CYTOCHROME B_B6 PROTEIN-RELATED"/>
    <property type="match status" value="1"/>
</dbReference>
<evidence type="ECO:0000256" key="6">
    <source>
        <dbReference type="SAM" id="Phobius"/>
    </source>
</evidence>
<feature type="transmembrane region" description="Helical" evidence="6">
    <location>
        <begin position="69"/>
        <end position="86"/>
    </location>
</feature>
<evidence type="ECO:0000256" key="5">
    <source>
        <dbReference type="ARBA" id="ARBA00023136"/>
    </source>
</evidence>
<feature type="transmembrane region" description="Helical" evidence="6">
    <location>
        <begin position="6"/>
        <end position="28"/>
    </location>
</feature>
<protein>
    <submittedName>
        <fullName evidence="8">Cytochrome c biogenesis protein CcsA</fullName>
    </submittedName>
</protein>
<evidence type="ECO:0000256" key="3">
    <source>
        <dbReference type="ARBA" id="ARBA00022748"/>
    </source>
</evidence>
<reference evidence="8 9" key="2">
    <citation type="submission" date="2020-05" db="EMBL/GenBank/DDBJ databases">
        <title>Draft genome sequence of Desulfovibrio sp. strainFSS-1.</title>
        <authorList>
            <person name="Shimoshige H."/>
            <person name="Kobayashi H."/>
            <person name="Maekawa T."/>
        </authorList>
    </citation>
    <scope>NUCLEOTIDE SEQUENCE [LARGE SCALE GENOMIC DNA]</scope>
    <source>
        <strain evidence="8 9">SIID29052-01</strain>
    </source>
</reference>
<dbReference type="GO" id="GO:0020037">
    <property type="term" value="F:heme binding"/>
    <property type="evidence" value="ECO:0007669"/>
    <property type="project" value="InterPro"/>
</dbReference>
<dbReference type="Pfam" id="PF01578">
    <property type="entry name" value="Cytochrom_C_asm"/>
    <property type="match status" value="1"/>
</dbReference>
<dbReference type="AlphaFoldDB" id="A0A6V8LRA9"/>
<dbReference type="RefSeq" id="WP_173084143.1">
    <property type="nucleotide sequence ID" value="NZ_BLTE01000009.1"/>
</dbReference>
<evidence type="ECO:0000313" key="9">
    <source>
        <dbReference type="Proteomes" id="UP000494245"/>
    </source>
</evidence>
<dbReference type="PANTHER" id="PTHR30071">
    <property type="entry name" value="HEME EXPORTER PROTEIN C"/>
    <property type="match status" value="1"/>
</dbReference>
<keyword evidence="5 6" id="KW-0472">Membrane</keyword>
<keyword evidence="3" id="KW-0201">Cytochrome c-type biogenesis</keyword>
<feature type="transmembrane region" description="Helical" evidence="6">
    <location>
        <begin position="93"/>
        <end position="112"/>
    </location>
</feature>
<evidence type="ECO:0000256" key="1">
    <source>
        <dbReference type="ARBA" id="ARBA00004141"/>
    </source>
</evidence>
<accession>A0A6V8LRA9</accession>
<keyword evidence="9" id="KW-1185">Reference proteome</keyword>
<feature type="transmembrane region" description="Helical" evidence="6">
    <location>
        <begin position="35"/>
        <end position="57"/>
    </location>
</feature>
<evidence type="ECO:0000256" key="4">
    <source>
        <dbReference type="ARBA" id="ARBA00022989"/>
    </source>
</evidence>
<evidence type="ECO:0000313" key="8">
    <source>
        <dbReference type="EMBL" id="GFK94244.1"/>
    </source>
</evidence>
<organism evidence="8 9">
    <name type="scientific">Fundidesulfovibrio magnetotacticus</name>
    <dbReference type="NCBI Taxonomy" id="2730080"/>
    <lineage>
        <taxon>Bacteria</taxon>
        <taxon>Pseudomonadati</taxon>
        <taxon>Thermodesulfobacteriota</taxon>
        <taxon>Desulfovibrionia</taxon>
        <taxon>Desulfovibrionales</taxon>
        <taxon>Desulfovibrionaceae</taxon>
        <taxon>Fundidesulfovibrio</taxon>
    </lineage>
</organism>